<evidence type="ECO:0000313" key="3">
    <source>
        <dbReference type="EMBL" id="MXP33137.1"/>
    </source>
</evidence>
<sequence>MNIFTDHPRSVGETYTEHFRVASSFGIPMIGGGIACLLHGAFPFLFRNTGSTIVRKLHARMVANRVRPERSSQKGQQLDWCI</sequence>
<comment type="caution">
    <text evidence="2">The sequence shown here is derived from an EMBL/GenBank/DDBJ whole genome shotgun (WGS) entry which is preliminary data.</text>
</comment>
<keyword evidence="1" id="KW-0472">Membrane</keyword>
<feature type="transmembrane region" description="Helical" evidence="1">
    <location>
        <begin position="25"/>
        <end position="46"/>
    </location>
</feature>
<dbReference type="Pfam" id="PF19883">
    <property type="entry name" value="DUF6356"/>
    <property type="match status" value="1"/>
</dbReference>
<dbReference type="OrthoDB" id="7652114at2"/>
<protein>
    <recommendedName>
        <fullName evidence="5">Capsule biosynthesis protein</fullName>
    </recommendedName>
</protein>
<organism evidence="2 4">
    <name type="scientific">Parerythrobacter jejuensis</name>
    <dbReference type="NCBI Taxonomy" id="795812"/>
    <lineage>
        <taxon>Bacteria</taxon>
        <taxon>Pseudomonadati</taxon>
        <taxon>Pseudomonadota</taxon>
        <taxon>Alphaproteobacteria</taxon>
        <taxon>Sphingomonadales</taxon>
        <taxon>Erythrobacteraceae</taxon>
        <taxon>Parerythrobacter</taxon>
    </lineage>
</organism>
<evidence type="ECO:0000256" key="1">
    <source>
        <dbReference type="SAM" id="Phobius"/>
    </source>
</evidence>
<evidence type="ECO:0000313" key="4">
    <source>
        <dbReference type="Proteomes" id="UP000446786"/>
    </source>
</evidence>
<evidence type="ECO:0000313" key="2">
    <source>
        <dbReference type="EMBL" id="MXP30377.1"/>
    </source>
</evidence>
<dbReference type="InterPro" id="IPR045936">
    <property type="entry name" value="DUF6356"/>
</dbReference>
<gene>
    <name evidence="2" type="ORF">GRI94_00910</name>
    <name evidence="3" type="ORF">GRI94_15000</name>
</gene>
<keyword evidence="1" id="KW-1133">Transmembrane helix</keyword>
<dbReference type="AlphaFoldDB" id="A0A845ALT2"/>
<accession>A0A845ALT2</accession>
<dbReference type="Proteomes" id="UP000446786">
    <property type="component" value="Unassembled WGS sequence"/>
</dbReference>
<proteinExistence type="predicted"/>
<dbReference type="EMBL" id="WTYE01000001">
    <property type="protein sequence ID" value="MXP30377.1"/>
    <property type="molecule type" value="Genomic_DNA"/>
</dbReference>
<evidence type="ECO:0008006" key="5">
    <source>
        <dbReference type="Google" id="ProtNLM"/>
    </source>
</evidence>
<dbReference type="EMBL" id="WTYE01000001">
    <property type="protein sequence ID" value="MXP33137.1"/>
    <property type="molecule type" value="Genomic_DNA"/>
</dbReference>
<reference evidence="2 4" key="1">
    <citation type="submission" date="2019-12" db="EMBL/GenBank/DDBJ databases">
        <title>Genomic-based taxomic classification of the family Erythrobacteraceae.</title>
        <authorList>
            <person name="Xu L."/>
        </authorList>
    </citation>
    <scope>NUCLEOTIDE SEQUENCE [LARGE SCALE GENOMIC DNA]</scope>
    <source>
        <strain evidence="2 4">JCM 16677</strain>
    </source>
</reference>
<keyword evidence="1" id="KW-0812">Transmembrane</keyword>
<name>A0A845ALT2_9SPHN</name>
<dbReference type="RefSeq" id="WP_160777932.1">
    <property type="nucleotide sequence ID" value="NZ_BAAAZF010000001.1"/>
</dbReference>
<keyword evidence="4" id="KW-1185">Reference proteome</keyword>